<name>A0A915HZI1_ROMCU</name>
<dbReference type="WBParaSite" id="nRc.2.0.1.t07290-RA">
    <property type="protein sequence ID" value="nRc.2.0.1.t07290-RA"/>
    <property type="gene ID" value="nRc.2.0.1.g07290"/>
</dbReference>
<dbReference type="Proteomes" id="UP000887565">
    <property type="component" value="Unplaced"/>
</dbReference>
<dbReference type="AlphaFoldDB" id="A0A915HZI1"/>
<evidence type="ECO:0000313" key="2">
    <source>
        <dbReference type="WBParaSite" id="nRc.2.0.1.t07290-RA"/>
    </source>
</evidence>
<keyword evidence="1" id="KW-1185">Reference proteome</keyword>
<proteinExistence type="predicted"/>
<accession>A0A915HZI1</accession>
<organism evidence="1 2">
    <name type="scientific">Romanomermis culicivorax</name>
    <name type="common">Nematode worm</name>
    <dbReference type="NCBI Taxonomy" id="13658"/>
    <lineage>
        <taxon>Eukaryota</taxon>
        <taxon>Metazoa</taxon>
        <taxon>Ecdysozoa</taxon>
        <taxon>Nematoda</taxon>
        <taxon>Enoplea</taxon>
        <taxon>Dorylaimia</taxon>
        <taxon>Mermithida</taxon>
        <taxon>Mermithoidea</taxon>
        <taxon>Mermithidae</taxon>
        <taxon>Romanomermis</taxon>
    </lineage>
</organism>
<evidence type="ECO:0000313" key="1">
    <source>
        <dbReference type="Proteomes" id="UP000887565"/>
    </source>
</evidence>
<reference evidence="2" key="1">
    <citation type="submission" date="2022-11" db="UniProtKB">
        <authorList>
            <consortium name="WormBaseParasite"/>
        </authorList>
    </citation>
    <scope>IDENTIFICATION</scope>
</reference>
<protein>
    <submittedName>
        <fullName evidence="2">Uncharacterized protein</fullName>
    </submittedName>
</protein>
<sequence>MASVHVLMANELLDQRMSTTTPEPSDDKLLETPIFNLNVAKLPIMVMTLLLTVRQPDLMVLVTARSHGSGDFDKQLLETYP</sequence>